<organism evidence="6">
    <name type="scientific">Echinostoma caproni</name>
    <dbReference type="NCBI Taxonomy" id="27848"/>
    <lineage>
        <taxon>Eukaryota</taxon>
        <taxon>Metazoa</taxon>
        <taxon>Spiralia</taxon>
        <taxon>Lophotrochozoa</taxon>
        <taxon>Platyhelminthes</taxon>
        <taxon>Trematoda</taxon>
        <taxon>Digenea</taxon>
        <taxon>Plagiorchiida</taxon>
        <taxon>Echinostomata</taxon>
        <taxon>Echinostomatoidea</taxon>
        <taxon>Echinostomatidae</taxon>
        <taxon>Echinostoma</taxon>
    </lineage>
</organism>
<name>A0A183AY21_9TREM</name>
<feature type="compositionally biased region" description="Polar residues" evidence="2">
    <location>
        <begin position="320"/>
        <end position="339"/>
    </location>
</feature>
<reference evidence="4 5" key="2">
    <citation type="submission" date="2018-11" db="EMBL/GenBank/DDBJ databases">
        <authorList>
            <consortium name="Pathogen Informatics"/>
        </authorList>
    </citation>
    <scope>NUCLEOTIDE SEQUENCE [LARGE SCALE GENOMIC DNA]</scope>
    <source>
        <strain evidence="4 5">Egypt</strain>
    </source>
</reference>
<feature type="compositionally biased region" description="Polar residues" evidence="2">
    <location>
        <begin position="261"/>
        <end position="273"/>
    </location>
</feature>
<keyword evidence="3" id="KW-0812">Transmembrane</keyword>
<keyword evidence="5" id="KW-1185">Reference proteome</keyword>
<gene>
    <name evidence="4" type="ORF">ECPE_LOCUS11856</name>
</gene>
<protein>
    <submittedName>
        <fullName evidence="6">Low-density lipoprotein receptor domain class A</fullName>
    </submittedName>
</protein>
<dbReference type="WBParaSite" id="ECPE_0001189101-mRNA-1">
    <property type="protein sequence ID" value="ECPE_0001189101-mRNA-1"/>
    <property type="gene ID" value="ECPE_0001189101"/>
</dbReference>
<evidence type="ECO:0000313" key="4">
    <source>
        <dbReference type="EMBL" id="VDP89045.1"/>
    </source>
</evidence>
<feature type="compositionally biased region" description="Low complexity" evidence="2">
    <location>
        <begin position="389"/>
        <end position="403"/>
    </location>
</feature>
<evidence type="ECO:0000256" key="3">
    <source>
        <dbReference type="SAM" id="Phobius"/>
    </source>
</evidence>
<proteinExistence type="predicted"/>
<dbReference type="AlphaFoldDB" id="A0A183AY21"/>
<evidence type="ECO:0000313" key="6">
    <source>
        <dbReference type="WBParaSite" id="ECPE_0001189101-mRNA-1"/>
    </source>
</evidence>
<dbReference type="InterPro" id="IPR036055">
    <property type="entry name" value="LDL_receptor-like_sf"/>
</dbReference>
<dbReference type="EMBL" id="UZAN01051662">
    <property type="protein sequence ID" value="VDP89045.1"/>
    <property type="molecule type" value="Genomic_DNA"/>
</dbReference>
<feature type="compositionally biased region" description="Acidic residues" evidence="2">
    <location>
        <begin position="275"/>
        <end position="286"/>
    </location>
</feature>
<keyword evidence="3" id="KW-0472">Membrane</keyword>
<dbReference type="SMART" id="SM00192">
    <property type="entry name" value="LDLa"/>
    <property type="match status" value="1"/>
</dbReference>
<evidence type="ECO:0000313" key="5">
    <source>
        <dbReference type="Proteomes" id="UP000272942"/>
    </source>
</evidence>
<feature type="compositionally biased region" description="Polar residues" evidence="2">
    <location>
        <begin position="347"/>
        <end position="378"/>
    </location>
</feature>
<evidence type="ECO:0000256" key="1">
    <source>
        <dbReference type="ARBA" id="ARBA00023157"/>
    </source>
</evidence>
<dbReference type="Gene3D" id="4.10.400.10">
    <property type="entry name" value="Low-density Lipoprotein Receptor"/>
    <property type="match status" value="1"/>
</dbReference>
<feature type="region of interest" description="Disordered" evidence="2">
    <location>
        <begin position="257"/>
        <end position="286"/>
    </location>
</feature>
<dbReference type="InterPro" id="IPR002172">
    <property type="entry name" value="LDrepeatLR_classA_rpt"/>
</dbReference>
<keyword evidence="3" id="KW-1133">Transmembrane helix</keyword>
<feature type="region of interest" description="Disordered" evidence="2">
    <location>
        <begin position="309"/>
        <end position="403"/>
    </location>
</feature>
<dbReference type="Proteomes" id="UP000272942">
    <property type="component" value="Unassembled WGS sequence"/>
</dbReference>
<dbReference type="CDD" id="cd00112">
    <property type="entry name" value="LDLa"/>
    <property type="match status" value="1"/>
</dbReference>
<keyword evidence="1" id="KW-1015">Disulfide bond</keyword>
<feature type="transmembrane region" description="Helical" evidence="3">
    <location>
        <begin position="212"/>
        <end position="235"/>
    </location>
</feature>
<accession>A0A183AY21</accession>
<evidence type="ECO:0000256" key="2">
    <source>
        <dbReference type="SAM" id="MobiDB-lite"/>
    </source>
</evidence>
<sequence length="403" mass="43236">MKKDTELLRKVVILRLPVWVRKPASGCLDGVDVIVVVVGGGGVLSTLKTEIHLSGADEPVDSKPLIMPLAHALAIEVVGLGEQQNTTKPSLGITASSGYSLPAGQFCCPDGLFACLPPSETIPIGNRTWSQRICLPQSLRCDGVVNCPLGDSDEQNCSDPLPVEFPPIPVDESEQFVTYLRTVRPVRLITEAGYASPPSPAFGIVIHQAQAAWYSLIVSAALILVVLLICSIWLLRSVCKRRPMKRLIPFHNKWPRKLSDSGPSSICPRSQPTDEYGDDEDNEEEDAQWIKGGDSFHCEQSDLLINPSHGISRHLPTGVNRVSSARPNQPGTDSASRSSAHCAFTGMNPNSSGPVNKTSPTDATHNELVMSSSKNTANGGRYTGWIPLSSSSRPASSVASVTT</sequence>
<dbReference type="OrthoDB" id="6234781at2759"/>
<reference evidence="6" key="1">
    <citation type="submission" date="2016-06" db="UniProtKB">
        <authorList>
            <consortium name="WormBaseParasite"/>
        </authorList>
    </citation>
    <scope>IDENTIFICATION</scope>
</reference>